<keyword evidence="5" id="KW-1185">Reference proteome</keyword>
<evidence type="ECO:0000313" key="1">
    <source>
        <dbReference type="EMBL" id="BCL57235.1"/>
    </source>
</evidence>
<dbReference type="AlphaFoldDB" id="A0A2T3G0W7"/>
<dbReference type="EMBL" id="JAJDKQ010000005">
    <property type="protein sequence ID" value="MCB8561171.1"/>
    <property type="molecule type" value="Genomic_DNA"/>
</dbReference>
<dbReference type="EMBL" id="PYLQ01000008">
    <property type="protein sequence ID" value="PST41179.1"/>
    <property type="molecule type" value="Genomic_DNA"/>
</dbReference>
<reference evidence="1" key="2">
    <citation type="journal article" date="2020" name="Microbiol. Resour. Announc.">
        <title>Complete Genome Sequence of Faecalibacillus intestinalis JCM 34082, Isolated from Feces from a Healthy Japanese Female.</title>
        <authorList>
            <person name="Sakamoto M."/>
            <person name="Ikeyama N."/>
            <person name="Toyoda A."/>
            <person name="Murakami T."/>
            <person name="Mori H."/>
            <person name="Ohkuma M."/>
        </authorList>
    </citation>
    <scope>NUCLEOTIDE SEQUENCE</scope>
    <source>
        <strain evidence="1">14EGH31</strain>
    </source>
</reference>
<accession>A0A2T3G0W7</accession>
<evidence type="ECO:0000313" key="5">
    <source>
        <dbReference type="Proteomes" id="UP000240974"/>
    </source>
</evidence>
<dbReference type="GeneID" id="77469807"/>
<dbReference type="KEGG" id="fit:Fi14EGH31_09470"/>
<reference evidence="6" key="3">
    <citation type="submission" date="2020-09" db="EMBL/GenBank/DDBJ databases">
        <title>Complete genome sequencing of Faecalibacillus intestinalis strain 14EGH31.</title>
        <authorList>
            <person name="Sakamoto M."/>
            <person name="Murakami T."/>
            <person name="Mori H."/>
        </authorList>
    </citation>
    <scope>NUCLEOTIDE SEQUENCE [LARGE SCALE GENOMIC DNA]</scope>
    <source>
        <strain evidence="6">14EGH31</strain>
    </source>
</reference>
<gene>
    <name evidence="4" type="ORF">C7U54_07385</name>
    <name evidence="1" type="ORF">Fi14EGH31_09470</name>
    <name evidence="2" type="ORF">LJD74_03970</name>
    <name evidence="3" type="ORF">NE542_12965</name>
</gene>
<reference evidence="3" key="5">
    <citation type="submission" date="2022-06" db="EMBL/GenBank/DDBJ databases">
        <title>Isolation of gut microbiota from human fecal samples.</title>
        <authorList>
            <person name="Pamer E.G."/>
            <person name="Barat B."/>
            <person name="Waligurski E."/>
            <person name="Medina S."/>
            <person name="Paddock L."/>
            <person name="Mostad J."/>
        </authorList>
    </citation>
    <scope>NUCLEOTIDE SEQUENCE</scope>
    <source>
        <strain evidence="3">DFI.6.24</strain>
    </source>
</reference>
<dbReference type="Proteomes" id="UP000593842">
    <property type="component" value="Chromosome"/>
</dbReference>
<dbReference type="Proteomes" id="UP000240974">
    <property type="component" value="Unassembled WGS sequence"/>
</dbReference>
<dbReference type="EMBL" id="JANGBO010000018">
    <property type="protein sequence ID" value="MCQ5062729.1"/>
    <property type="molecule type" value="Genomic_DNA"/>
</dbReference>
<evidence type="ECO:0000313" key="6">
    <source>
        <dbReference type="Proteomes" id="UP000593842"/>
    </source>
</evidence>
<evidence type="ECO:0000313" key="4">
    <source>
        <dbReference type="EMBL" id="PST41179.1"/>
    </source>
</evidence>
<protein>
    <submittedName>
        <fullName evidence="4">DUF1490 domain-containing protein</fullName>
    </submittedName>
    <submittedName>
        <fullName evidence="2">DUF6110 family protein</fullName>
    </submittedName>
</protein>
<proteinExistence type="predicted"/>
<dbReference type="Proteomes" id="UP001197827">
    <property type="component" value="Unassembled WGS sequence"/>
</dbReference>
<sequence>MKEFFKSKELWTFVGGAVTAVVTSKFAKSNKARELAVKGLASGMQVKDNVEATVTSIKEDAQDVYAEAVEKSKAQ</sequence>
<dbReference type="EMBL" id="AP024085">
    <property type="protein sequence ID" value="BCL57235.1"/>
    <property type="molecule type" value="Genomic_DNA"/>
</dbReference>
<dbReference type="Proteomes" id="UP001204814">
    <property type="component" value="Unassembled WGS sequence"/>
</dbReference>
<dbReference type="InterPro" id="IPR046092">
    <property type="entry name" value="DUF6110"/>
</dbReference>
<reference evidence="2" key="4">
    <citation type="submission" date="2021-10" db="EMBL/GenBank/DDBJ databases">
        <title>Collection of gut derived symbiotic bacterial strains cultured from healthy donors.</title>
        <authorList>
            <person name="Lin H."/>
            <person name="Littmann E."/>
            <person name="Kohout C."/>
            <person name="Pamer E.G."/>
        </authorList>
    </citation>
    <scope>NUCLEOTIDE SEQUENCE</scope>
    <source>
        <strain evidence="2">DFI.5.2</strain>
    </source>
</reference>
<reference evidence="4 5" key="1">
    <citation type="journal article" date="2019" name="Int. J. Syst. Evol. Microbiol.">
        <title>Faecalibacillus intestinalis gen. nov., sp. nov. and Faecalibacillus faecis sp. nov., isolated from human faeces.</title>
        <authorList>
            <person name="Seo B."/>
            <person name="Jeon K."/>
            <person name="Baek I."/>
            <person name="Lee Y.M."/>
            <person name="Baek K."/>
            <person name="Ko G."/>
        </authorList>
    </citation>
    <scope>NUCLEOTIDE SEQUENCE [LARGE SCALE GENOMIC DNA]</scope>
    <source>
        <strain evidence="4 5">SNUG30099</strain>
    </source>
</reference>
<evidence type="ECO:0000313" key="3">
    <source>
        <dbReference type="EMBL" id="MCQ5062729.1"/>
    </source>
</evidence>
<organism evidence="4 5">
    <name type="scientific">Faecalibacillus intestinalis</name>
    <dbReference type="NCBI Taxonomy" id="1982626"/>
    <lineage>
        <taxon>Bacteria</taxon>
        <taxon>Bacillati</taxon>
        <taxon>Bacillota</taxon>
        <taxon>Erysipelotrichia</taxon>
        <taxon>Erysipelotrichales</taxon>
        <taxon>Coprobacillaceae</taxon>
        <taxon>Faecalibacillus</taxon>
    </lineage>
</organism>
<dbReference type="RefSeq" id="WP_022002136.1">
    <property type="nucleotide sequence ID" value="NZ_AP024085.1"/>
</dbReference>
<name>A0A2T3G0W7_9FIRM</name>
<evidence type="ECO:0000313" key="2">
    <source>
        <dbReference type="EMBL" id="MCB8561171.1"/>
    </source>
</evidence>
<dbReference type="Pfam" id="PF19605">
    <property type="entry name" value="DUF6110"/>
    <property type="match status" value="1"/>
</dbReference>